<dbReference type="EMBL" id="FWZT01000009">
    <property type="protein sequence ID" value="SMF29093.1"/>
    <property type="molecule type" value="Genomic_DNA"/>
</dbReference>
<sequence>MRPFHALSLTLLLTLSCVTRETKVPSKVKLEPKEKTIRSVLGLGYDGLKHQSRGLCIDLQGEREVHTKTLVEFGWQRVKTHRELAKAIYGDTDLNHAFGLMAERKKRDFILAAPIEPYGVYFLGRAQVSLKSTLLIEPTLKVESYEAFAEYGAGWFRKSCGDEFVLGYKEGGELFVLVGMKARDRGEADEISDLFELVIRDQEDADVKTMVRELEETHELSYHVFQNGGPRVEMKLRSLSQATDTLKTYTKSVGVDNATRFSFILQSYRDLILPEGKKPMNYESIQHKLGRLFEEQLKLKGLREGNQFILRNKLQFRDEQVARAKRSLKEISAFERKLQGIQESCRNALAVCHKRKISVPDQELPLRS</sequence>
<proteinExistence type="predicted"/>
<name>A0A1Y6C1P2_9BACT</name>
<evidence type="ECO:0000313" key="1">
    <source>
        <dbReference type="EMBL" id="SMF29093.1"/>
    </source>
</evidence>
<protein>
    <recommendedName>
        <fullName evidence="3">Lipoprotein</fullName>
    </recommendedName>
</protein>
<accession>A0A1Y6C1P2</accession>
<evidence type="ECO:0000313" key="2">
    <source>
        <dbReference type="Proteomes" id="UP000192907"/>
    </source>
</evidence>
<keyword evidence="2" id="KW-1185">Reference proteome</keyword>
<dbReference type="AlphaFoldDB" id="A0A1Y6C1P2"/>
<dbReference type="PROSITE" id="PS51257">
    <property type="entry name" value="PROKAR_LIPOPROTEIN"/>
    <property type="match status" value="1"/>
</dbReference>
<dbReference type="RefSeq" id="WP_132319386.1">
    <property type="nucleotide sequence ID" value="NZ_SLZT01000009.1"/>
</dbReference>
<reference evidence="2" key="1">
    <citation type="submission" date="2017-04" db="EMBL/GenBank/DDBJ databases">
        <authorList>
            <person name="Varghese N."/>
            <person name="Submissions S."/>
        </authorList>
    </citation>
    <scope>NUCLEOTIDE SEQUENCE [LARGE SCALE GENOMIC DNA]</scope>
    <source>
        <strain evidence="2">RKEM611</strain>
    </source>
</reference>
<dbReference type="Proteomes" id="UP000192907">
    <property type="component" value="Unassembled WGS sequence"/>
</dbReference>
<evidence type="ECO:0008006" key="3">
    <source>
        <dbReference type="Google" id="ProtNLM"/>
    </source>
</evidence>
<gene>
    <name evidence="1" type="ORF">SAMN06296036_10975</name>
</gene>
<organism evidence="1 2">
    <name type="scientific">Pseudobacteriovorax antillogorgiicola</name>
    <dbReference type="NCBI Taxonomy" id="1513793"/>
    <lineage>
        <taxon>Bacteria</taxon>
        <taxon>Pseudomonadati</taxon>
        <taxon>Bdellovibrionota</taxon>
        <taxon>Oligoflexia</taxon>
        <taxon>Oligoflexales</taxon>
        <taxon>Pseudobacteriovoracaceae</taxon>
        <taxon>Pseudobacteriovorax</taxon>
    </lineage>
</organism>